<dbReference type="AlphaFoldDB" id="A0A2T3HWA6"/>
<evidence type="ECO:0000313" key="2">
    <source>
        <dbReference type="EMBL" id="PSU03093.1"/>
    </source>
</evidence>
<dbReference type="InterPro" id="IPR045584">
    <property type="entry name" value="Pilin-like"/>
</dbReference>
<dbReference type="SUPFAM" id="SSF54523">
    <property type="entry name" value="Pili subunits"/>
    <property type="match status" value="1"/>
</dbReference>
<dbReference type="Proteomes" id="UP000241858">
    <property type="component" value="Unassembled WGS sequence"/>
</dbReference>
<reference evidence="2 3" key="1">
    <citation type="submission" date="2018-03" db="EMBL/GenBank/DDBJ databases">
        <title>Whole genome sequencing of Histamine producing bacteria.</title>
        <authorList>
            <person name="Butler K."/>
        </authorList>
    </citation>
    <scope>NUCLEOTIDE SEQUENCE [LARGE SCALE GENOMIC DNA]</scope>
    <source>
        <strain evidence="2 3">DSM 23343</strain>
    </source>
</reference>
<dbReference type="Gene3D" id="1.20.5.2280">
    <property type="match status" value="1"/>
</dbReference>
<dbReference type="OrthoDB" id="5829967at2"/>
<proteinExistence type="predicted"/>
<evidence type="ECO:0000256" key="1">
    <source>
        <dbReference type="SAM" id="MobiDB-lite"/>
    </source>
</evidence>
<dbReference type="EMBL" id="PYLY01000026">
    <property type="protein sequence ID" value="PSU03093.1"/>
    <property type="molecule type" value="Genomic_DNA"/>
</dbReference>
<gene>
    <name evidence="2" type="ORF">C0W81_12745</name>
</gene>
<comment type="caution">
    <text evidence="2">The sequence shown here is derived from an EMBL/GenBank/DDBJ whole genome shotgun (WGS) entry which is preliminary data.</text>
</comment>
<evidence type="ECO:0000313" key="3">
    <source>
        <dbReference type="Proteomes" id="UP000241858"/>
    </source>
</evidence>
<dbReference type="RefSeq" id="WP_060996798.1">
    <property type="nucleotide sequence ID" value="NZ_LNQZ01000002.1"/>
</dbReference>
<accession>A0A2T3HWA6</accession>
<feature type="compositionally biased region" description="Low complexity" evidence="1">
    <location>
        <begin position="1"/>
        <end position="19"/>
    </location>
</feature>
<name>A0A2T3HWA6_9GAMM</name>
<feature type="region of interest" description="Disordered" evidence="1">
    <location>
        <begin position="1"/>
        <end position="35"/>
    </location>
</feature>
<protein>
    <submittedName>
        <fullName evidence="2">Uncharacterized protein</fullName>
    </submittedName>
</protein>
<organism evidence="2 3">
    <name type="scientific">Photobacterium aquimaris</name>
    <dbReference type="NCBI Taxonomy" id="512643"/>
    <lineage>
        <taxon>Bacteria</taxon>
        <taxon>Pseudomonadati</taxon>
        <taxon>Pseudomonadota</taxon>
        <taxon>Gammaproteobacteria</taxon>
        <taxon>Vibrionales</taxon>
        <taxon>Vibrionaceae</taxon>
        <taxon>Photobacterium</taxon>
    </lineage>
</organism>
<sequence>MATTNKNNSNKNTDGINTNRTNIQHNSDRIDNIDTNNKNYVDNKFNHLKKDIYQVRKRADAGTASAMAMT</sequence>